<keyword evidence="2" id="KW-0378">Hydrolase</keyword>
<dbReference type="Gene3D" id="3.10.310.30">
    <property type="match status" value="1"/>
</dbReference>
<keyword evidence="2" id="KW-0540">Nuclease</keyword>
<evidence type="ECO:0000313" key="2">
    <source>
        <dbReference type="EMBL" id="KXZ22403.1"/>
    </source>
</evidence>
<dbReference type="GO" id="GO:0004519">
    <property type="term" value="F:endonuclease activity"/>
    <property type="evidence" value="ECO:0007669"/>
    <property type="project" value="UniProtKB-KW"/>
</dbReference>
<keyword evidence="2" id="KW-0255">Endonuclease</keyword>
<dbReference type="InterPro" id="IPR001667">
    <property type="entry name" value="DDH_dom"/>
</dbReference>
<gene>
    <name evidence="2" type="ORF">AXI58_10455</name>
</gene>
<reference evidence="3" key="1">
    <citation type="submission" date="2016-02" db="EMBL/GenBank/DDBJ databases">
        <authorList>
            <person name="Dunlap C."/>
        </authorList>
    </citation>
    <scope>NUCLEOTIDE SEQUENCE [LARGE SCALE GENOMIC DNA]</scope>
    <source>
        <strain evidence="3">NRRL B-41092</strain>
    </source>
</reference>
<dbReference type="RefSeq" id="WP_061520746.1">
    <property type="nucleotide sequence ID" value="NZ_JARLZY010000019.1"/>
</dbReference>
<name>A0A150FCA0_9BACI</name>
<dbReference type="PANTHER" id="PTHR30255">
    <property type="entry name" value="SINGLE-STRANDED-DNA-SPECIFIC EXONUCLEASE RECJ"/>
    <property type="match status" value="1"/>
</dbReference>
<evidence type="ECO:0000313" key="3">
    <source>
        <dbReference type="Proteomes" id="UP000075430"/>
    </source>
</evidence>
<dbReference type="Gene3D" id="3.90.1640.30">
    <property type="match status" value="1"/>
</dbReference>
<proteinExistence type="predicted"/>
<dbReference type="GO" id="GO:0004527">
    <property type="term" value="F:exonuclease activity"/>
    <property type="evidence" value="ECO:0007669"/>
    <property type="project" value="UniProtKB-KW"/>
</dbReference>
<keyword evidence="3" id="KW-1185">Reference proteome</keyword>
<dbReference type="PANTHER" id="PTHR30255:SF2">
    <property type="entry name" value="SINGLE-STRANDED-DNA-SPECIFIC EXONUCLEASE RECJ"/>
    <property type="match status" value="1"/>
</dbReference>
<dbReference type="SUPFAM" id="SSF64182">
    <property type="entry name" value="DHH phosphoesterases"/>
    <property type="match status" value="1"/>
</dbReference>
<organism evidence="2 3">
    <name type="scientific">Bacillus nakamurai</name>
    <dbReference type="NCBI Taxonomy" id="1793963"/>
    <lineage>
        <taxon>Bacteria</taxon>
        <taxon>Bacillati</taxon>
        <taxon>Bacillota</taxon>
        <taxon>Bacilli</taxon>
        <taxon>Bacillales</taxon>
        <taxon>Bacillaceae</taxon>
        <taxon>Bacillus</taxon>
    </lineage>
</organism>
<evidence type="ECO:0000259" key="1">
    <source>
        <dbReference type="Pfam" id="PF01368"/>
    </source>
</evidence>
<dbReference type="Pfam" id="PF01368">
    <property type="entry name" value="DHH"/>
    <property type="match status" value="1"/>
</dbReference>
<dbReference type="EMBL" id="LSBA01000005">
    <property type="protein sequence ID" value="KXZ22403.1"/>
    <property type="molecule type" value="Genomic_DNA"/>
</dbReference>
<feature type="domain" description="DDH" evidence="1">
    <location>
        <begin position="62"/>
        <end position="203"/>
    </location>
</feature>
<comment type="caution">
    <text evidence="2">The sequence shown here is derived from an EMBL/GenBank/DDBJ whole genome shotgun (WGS) entry which is preliminary data.</text>
</comment>
<dbReference type="OrthoDB" id="9809852at2"/>
<protein>
    <submittedName>
        <fullName evidence="2">Single-stranded DNA endonuclease</fullName>
    </submittedName>
</protein>
<dbReference type="Proteomes" id="UP000075430">
    <property type="component" value="Unassembled WGS sequence"/>
</dbReference>
<dbReference type="InterPro" id="IPR051673">
    <property type="entry name" value="SSDNA_exonuclease_RecJ"/>
</dbReference>
<dbReference type="InterPro" id="IPR038763">
    <property type="entry name" value="DHH_sf"/>
</dbReference>
<dbReference type="STRING" id="1793963.AXI58_10455"/>
<dbReference type="AlphaFoldDB" id="A0A150FCA0"/>
<accession>A0A150FCA0</accession>
<sequence length="562" mass="64186">MIYKLIGENDYKYPINTIIKNRNIDDDIFFNLNKSVINHYSLLNNMDKGIDCLLRHIKSKNNIFIQVDSDCDGYLSSAILINYLNQVFPDLEVKWRLHDKKDHGASLETIPEDTHLLIIPDAGSNQYELHEELKERGIDTLVLDHHECEKESNFAIVINNQLSSNYQNKRFSGVGIVYKFCKALDDKLGLDVADDSLDLVAIGNIGDVMDLREPETRYYVKKGLKQIKNPLIQEIVDRQSFFLDGNINIHFTGFSIVPFINAAIRYATMEEKTDMMKALLGSQEVVYYPRKKIYEPIVKSVARRIANTKNRQKKSLEKPVKALIEQVYEENKTNDKVIVLDVTGELNSSFTGLVATQLAKKFKRPVILGRKTKEGKFGGSARGYEKCGVKDFKQVLTDSELFNFCQGHANAFGFEIEPERFGDLSTQLNSLIDAEVLLEDVHEVDFIIPASEMDTSIIKSIHKHRDDWGSTLEEPLIAIEGIQINRSDVNVYKNRTSTFVINVGDYKLTKPYYKGDFDELFDNGDETFYLNVVGKCKVNKYENKSAPTVEIVDIEITDSFLF</sequence>